<keyword evidence="13" id="KW-0479">Metal-binding</keyword>
<feature type="binding site" evidence="13">
    <location>
        <position position="120"/>
    </location>
    <ligand>
        <name>substrate</name>
    </ligand>
</feature>
<feature type="domain" description="VOC" evidence="14">
    <location>
        <begin position="228"/>
        <end position="342"/>
    </location>
</feature>
<dbReference type="PANTHER" id="PTHR33254">
    <property type="entry name" value="4-HYDROXY-4-METHYL-2-OXOGLUTARATE ALDOLASE 3-RELATED"/>
    <property type="match status" value="1"/>
</dbReference>
<organism evidence="15 16">
    <name type="scientific">Micromonospora pallida</name>
    <dbReference type="NCBI Taxonomy" id="145854"/>
    <lineage>
        <taxon>Bacteria</taxon>
        <taxon>Bacillati</taxon>
        <taxon>Actinomycetota</taxon>
        <taxon>Actinomycetes</taxon>
        <taxon>Micromonosporales</taxon>
        <taxon>Micromonosporaceae</taxon>
        <taxon>Micromonospora</taxon>
    </lineage>
</organism>
<comment type="catalytic activity">
    <reaction evidence="12">
        <text>oxaloacetate + H(+) = pyruvate + CO2</text>
        <dbReference type="Rhea" id="RHEA:15641"/>
        <dbReference type="ChEBI" id="CHEBI:15361"/>
        <dbReference type="ChEBI" id="CHEBI:15378"/>
        <dbReference type="ChEBI" id="CHEBI:16452"/>
        <dbReference type="ChEBI" id="CHEBI:16526"/>
        <dbReference type="EC" id="4.1.1.112"/>
    </reaction>
</comment>
<dbReference type="InterPro" id="IPR036704">
    <property type="entry name" value="RraA/RraA-like_sf"/>
</dbReference>
<evidence type="ECO:0000256" key="6">
    <source>
        <dbReference type="ARBA" id="ARBA00012947"/>
    </source>
</evidence>
<evidence type="ECO:0000256" key="13">
    <source>
        <dbReference type="PIRSR" id="PIRSR605493-1"/>
    </source>
</evidence>
<evidence type="ECO:0000313" key="15">
    <source>
        <dbReference type="EMBL" id="SCL25416.1"/>
    </source>
</evidence>
<sequence>MTTVLDPTPVPPQPIRHEDLARMRRLPTANIADAMQRLNVCDSAIQAVWPGATICGPAFTVLTRSGDNAQVHEALKHVRPGEVIVVSGGGDTSRALIGELIAGRAANLGVAGFVLDGAARDAEAMGEMGMPVFARATTPAGPYKNGPGALGRCVAIGGVAVRPGDLIVADADGVVVVPVEDVESVLLAAEQVQANETRKRAEIEAQRVAAGGAAAPEGPTEGGSGLAAVDHIDVRVPDLDAAVTFFESLGLQIRRRLPEARRSVEMALPGPGQVVFEIRQDDSVDRTVVDHVAFRVAGTTEAITALKQRGVDFTRENHLVADTGRRVSNFLDPGQGRWQLAE</sequence>
<dbReference type="Gene3D" id="3.10.180.10">
    <property type="entry name" value="2,3-Dihydroxybiphenyl 1,2-Dioxygenase, domain 1"/>
    <property type="match status" value="1"/>
</dbReference>
<dbReference type="Proteomes" id="UP000198959">
    <property type="component" value="Unassembled WGS sequence"/>
</dbReference>
<dbReference type="SUPFAM" id="SSF89562">
    <property type="entry name" value="RraA-like"/>
    <property type="match status" value="1"/>
</dbReference>
<proteinExistence type="inferred from homology"/>
<comment type="catalytic activity">
    <reaction evidence="1">
        <text>4-hydroxy-4-methyl-2-oxoglutarate = 2 pyruvate</text>
        <dbReference type="Rhea" id="RHEA:22748"/>
        <dbReference type="ChEBI" id="CHEBI:15361"/>
        <dbReference type="ChEBI" id="CHEBI:58276"/>
        <dbReference type="EC" id="4.1.3.17"/>
    </reaction>
</comment>
<evidence type="ECO:0000256" key="5">
    <source>
        <dbReference type="ARBA" id="ARBA00012213"/>
    </source>
</evidence>
<comment type="cofactor">
    <cofactor evidence="2">
        <name>a divalent metal cation</name>
        <dbReference type="ChEBI" id="CHEBI:60240"/>
    </cofactor>
</comment>
<feature type="binding site" evidence="13">
    <location>
        <position position="121"/>
    </location>
    <ligand>
        <name>Mg(2+)</name>
        <dbReference type="ChEBI" id="CHEBI:18420"/>
    </ligand>
</feature>
<evidence type="ECO:0000256" key="7">
    <source>
        <dbReference type="ARBA" id="ARBA00016549"/>
    </source>
</evidence>
<comment type="subunit">
    <text evidence="4">Homotrimer.</text>
</comment>
<evidence type="ECO:0000256" key="4">
    <source>
        <dbReference type="ARBA" id="ARBA00011233"/>
    </source>
</evidence>
<evidence type="ECO:0000256" key="10">
    <source>
        <dbReference type="ARBA" id="ARBA00030169"/>
    </source>
</evidence>
<evidence type="ECO:0000313" key="16">
    <source>
        <dbReference type="Proteomes" id="UP000198959"/>
    </source>
</evidence>
<evidence type="ECO:0000256" key="8">
    <source>
        <dbReference type="ARBA" id="ARBA00025046"/>
    </source>
</evidence>
<dbReference type="CDD" id="cd16841">
    <property type="entry name" value="RraA_family"/>
    <property type="match status" value="1"/>
</dbReference>
<evidence type="ECO:0000256" key="11">
    <source>
        <dbReference type="ARBA" id="ARBA00032305"/>
    </source>
</evidence>
<dbReference type="CDD" id="cd06587">
    <property type="entry name" value="VOC"/>
    <property type="match status" value="1"/>
</dbReference>
<dbReference type="Gene3D" id="3.50.30.40">
    <property type="entry name" value="Ribonuclease E inhibitor RraA/RraA-like"/>
    <property type="match status" value="1"/>
</dbReference>
<comment type="function">
    <text evidence="8">Catalyzes the aldol cleavage of 4-hydroxy-4-methyl-2-oxoglutarate (HMG) into 2 molecules of pyruvate. Also contains a secondary oxaloacetate (OAA) decarboxylase activity due to the common pyruvate enolate transition state formed following C-C bond cleavage in the retro-aldol and decarboxylation reactions.</text>
</comment>
<dbReference type="STRING" id="145854.GA0074692_1957"/>
<accession>A0A1C6S7J2</accession>
<evidence type="ECO:0000256" key="1">
    <source>
        <dbReference type="ARBA" id="ARBA00001342"/>
    </source>
</evidence>
<dbReference type="PROSITE" id="PS51819">
    <property type="entry name" value="VOC"/>
    <property type="match status" value="1"/>
</dbReference>
<protein>
    <recommendedName>
        <fullName evidence="7">Putative 4-hydroxy-4-methyl-2-oxoglutarate aldolase</fullName>
        <ecNumber evidence="6">4.1.1.112</ecNumber>
        <ecNumber evidence="5">4.1.3.17</ecNumber>
    </recommendedName>
    <alternativeName>
        <fullName evidence="11">Oxaloacetate decarboxylase</fullName>
    </alternativeName>
    <alternativeName>
        <fullName evidence="9">Regulator of ribonuclease activity homolog</fullName>
    </alternativeName>
    <alternativeName>
        <fullName evidence="10">RraA-like protein</fullName>
    </alternativeName>
</protein>
<dbReference type="PANTHER" id="PTHR33254:SF4">
    <property type="entry name" value="4-HYDROXY-4-METHYL-2-OXOGLUTARATE ALDOLASE 3-RELATED"/>
    <property type="match status" value="1"/>
</dbReference>
<dbReference type="Pfam" id="PF03737">
    <property type="entry name" value="RraA-like"/>
    <property type="match status" value="1"/>
</dbReference>
<comment type="cofactor">
    <cofactor evidence="13">
        <name>Mg(2+)</name>
        <dbReference type="ChEBI" id="CHEBI:18420"/>
    </cofactor>
</comment>
<dbReference type="EC" id="4.1.1.112" evidence="6"/>
<dbReference type="EC" id="4.1.3.17" evidence="5"/>
<dbReference type="InterPro" id="IPR004360">
    <property type="entry name" value="Glyas_Fos-R_dOase_dom"/>
</dbReference>
<dbReference type="GO" id="GO:0047443">
    <property type="term" value="F:4-hydroxy-4-methyl-2-oxoglutarate aldolase activity"/>
    <property type="evidence" value="ECO:0007669"/>
    <property type="project" value="UniProtKB-EC"/>
</dbReference>
<evidence type="ECO:0000256" key="12">
    <source>
        <dbReference type="ARBA" id="ARBA00047973"/>
    </source>
</evidence>
<dbReference type="AlphaFoldDB" id="A0A1C6S7J2"/>
<keyword evidence="13" id="KW-0460">Magnesium</keyword>
<dbReference type="InterPro" id="IPR029068">
    <property type="entry name" value="Glyas_Bleomycin-R_OHBP_Dase"/>
</dbReference>
<evidence type="ECO:0000259" key="14">
    <source>
        <dbReference type="PROSITE" id="PS51819"/>
    </source>
</evidence>
<gene>
    <name evidence="15" type="ORF">GA0074692_1957</name>
</gene>
<dbReference type="EMBL" id="FMHW01000002">
    <property type="protein sequence ID" value="SCL25416.1"/>
    <property type="molecule type" value="Genomic_DNA"/>
</dbReference>
<dbReference type="Pfam" id="PF00903">
    <property type="entry name" value="Glyoxalase"/>
    <property type="match status" value="1"/>
</dbReference>
<evidence type="ECO:0000256" key="2">
    <source>
        <dbReference type="ARBA" id="ARBA00001968"/>
    </source>
</evidence>
<dbReference type="GO" id="GO:0008948">
    <property type="term" value="F:oxaloacetate decarboxylase activity"/>
    <property type="evidence" value="ECO:0007669"/>
    <property type="project" value="UniProtKB-EC"/>
</dbReference>
<dbReference type="InterPro" id="IPR037523">
    <property type="entry name" value="VOC_core"/>
</dbReference>
<evidence type="ECO:0000256" key="9">
    <source>
        <dbReference type="ARBA" id="ARBA00029596"/>
    </source>
</evidence>
<name>A0A1C6S7J2_9ACTN</name>
<dbReference type="RefSeq" id="WP_176738365.1">
    <property type="nucleotide sequence ID" value="NZ_FMHW01000002.1"/>
</dbReference>
<keyword evidence="16" id="KW-1185">Reference proteome</keyword>
<feature type="binding site" evidence="13">
    <location>
        <begin position="98"/>
        <end position="101"/>
    </location>
    <ligand>
        <name>substrate</name>
    </ligand>
</feature>
<dbReference type="SUPFAM" id="SSF54593">
    <property type="entry name" value="Glyoxalase/Bleomycin resistance protein/Dihydroxybiphenyl dioxygenase"/>
    <property type="match status" value="1"/>
</dbReference>
<comment type="similarity">
    <text evidence="3">Belongs to the class II aldolase/RraA-like family.</text>
</comment>
<evidence type="ECO:0000256" key="3">
    <source>
        <dbReference type="ARBA" id="ARBA00008621"/>
    </source>
</evidence>
<dbReference type="GO" id="GO:0046872">
    <property type="term" value="F:metal ion binding"/>
    <property type="evidence" value="ECO:0007669"/>
    <property type="project" value="UniProtKB-KW"/>
</dbReference>
<dbReference type="InterPro" id="IPR005493">
    <property type="entry name" value="RraA/RraA-like"/>
</dbReference>
<reference evidence="16" key="1">
    <citation type="submission" date="2016-06" db="EMBL/GenBank/DDBJ databases">
        <authorList>
            <person name="Varghese N."/>
            <person name="Submissions Spin"/>
        </authorList>
    </citation>
    <scope>NUCLEOTIDE SEQUENCE [LARGE SCALE GENOMIC DNA]</scope>
    <source>
        <strain evidence="16">DSM 43817</strain>
    </source>
</reference>